<protein>
    <submittedName>
        <fullName evidence="1">Uncharacterized protein</fullName>
    </submittedName>
</protein>
<organism evidence="1 2">
    <name type="scientific">Mycena indigotica</name>
    <dbReference type="NCBI Taxonomy" id="2126181"/>
    <lineage>
        <taxon>Eukaryota</taxon>
        <taxon>Fungi</taxon>
        <taxon>Dikarya</taxon>
        <taxon>Basidiomycota</taxon>
        <taxon>Agaricomycotina</taxon>
        <taxon>Agaricomycetes</taxon>
        <taxon>Agaricomycetidae</taxon>
        <taxon>Agaricales</taxon>
        <taxon>Marasmiineae</taxon>
        <taxon>Mycenaceae</taxon>
        <taxon>Mycena</taxon>
    </lineage>
</organism>
<dbReference type="RefSeq" id="XP_037221315.1">
    <property type="nucleotide sequence ID" value="XM_037361023.1"/>
</dbReference>
<name>A0A8H6SX48_9AGAR</name>
<gene>
    <name evidence="1" type="ORF">MIND_00420600</name>
</gene>
<proteinExistence type="predicted"/>
<comment type="caution">
    <text evidence="1">The sequence shown here is derived from an EMBL/GenBank/DDBJ whole genome shotgun (WGS) entry which is preliminary data.</text>
</comment>
<dbReference type="Proteomes" id="UP000636479">
    <property type="component" value="Unassembled WGS sequence"/>
</dbReference>
<dbReference type="GeneID" id="59343539"/>
<evidence type="ECO:0000313" key="2">
    <source>
        <dbReference type="Proteomes" id="UP000636479"/>
    </source>
</evidence>
<dbReference type="EMBL" id="JACAZF010000004">
    <property type="protein sequence ID" value="KAF7306296.1"/>
    <property type="molecule type" value="Genomic_DNA"/>
</dbReference>
<accession>A0A8H6SX48</accession>
<keyword evidence="2" id="KW-1185">Reference proteome</keyword>
<reference evidence="1" key="1">
    <citation type="submission" date="2020-05" db="EMBL/GenBank/DDBJ databases">
        <title>Mycena genomes resolve the evolution of fungal bioluminescence.</title>
        <authorList>
            <person name="Tsai I.J."/>
        </authorList>
    </citation>
    <scope>NUCLEOTIDE SEQUENCE</scope>
    <source>
        <strain evidence="1">171206Taipei</strain>
    </source>
</reference>
<dbReference type="AlphaFoldDB" id="A0A8H6SX48"/>
<sequence>MDTFKAYYDSFLKSLEPPLKDPEWVTLDNCTLDELRACEKKLRGFVRYSERQIHSPHTSAWQKAQAEMQCKQYKGELAQIAEALLKRQNVDSSKKRD</sequence>
<evidence type="ECO:0000313" key="1">
    <source>
        <dbReference type="EMBL" id="KAF7306296.1"/>
    </source>
</evidence>